<comment type="caution">
    <text evidence="3">The sequence shown here is derived from an EMBL/GenBank/DDBJ whole genome shotgun (WGS) entry which is preliminary data.</text>
</comment>
<dbReference type="SUPFAM" id="SSF48264">
    <property type="entry name" value="Cytochrome P450"/>
    <property type="match status" value="1"/>
</dbReference>
<evidence type="ECO:0000313" key="3">
    <source>
        <dbReference type="EMBL" id="MPC49151.1"/>
    </source>
</evidence>
<keyword evidence="2" id="KW-1133">Transmembrane helix</keyword>
<dbReference type="Gene3D" id="1.10.630.10">
    <property type="entry name" value="Cytochrome P450"/>
    <property type="match status" value="1"/>
</dbReference>
<dbReference type="GO" id="GO:0016705">
    <property type="term" value="F:oxidoreductase activity, acting on paired donors, with incorporation or reduction of molecular oxygen"/>
    <property type="evidence" value="ECO:0007669"/>
    <property type="project" value="InterPro"/>
</dbReference>
<keyword evidence="2" id="KW-0472">Membrane</keyword>
<dbReference type="GO" id="GO:0020037">
    <property type="term" value="F:heme binding"/>
    <property type="evidence" value="ECO:0007669"/>
    <property type="project" value="InterPro"/>
</dbReference>
<dbReference type="GO" id="GO:0004497">
    <property type="term" value="F:monooxygenase activity"/>
    <property type="evidence" value="ECO:0007669"/>
    <property type="project" value="UniProtKB-KW"/>
</dbReference>
<evidence type="ECO:0000313" key="4">
    <source>
        <dbReference type="Proteomes" id="UP000324222"/>
    </source>
</evidence>
<dbReference type="OrthoDB" id="1055148at2759"/>
<evidence type="ECO:0000256" key="2">
    <source>
        <dbReference type="SAM" id="Phobius"/>
    </source>
</evidence>
<dbReference type="EMBL" id="VSRR010008699">
    <property type="protein sequence ID" value="MPC49151.1"/>
    <property type="molecule type" value="Genomic_DNA"/>
</dbReference>
<reference evidence="3 4" key="1">
    <citation type="submission" date="2019-05" db="EMBL/GenBank/DDBJ databases">
        <title>Another draft genome of Portunus trituberculatus and its Hox gene families provides insights of decapod evolution.</title>
        <authorList>
            <person name="Jeong J.-H."/>
            <person name="Song I."/>
            <person name="Kim S."/>
            <person name="Choi T."/>
            <person name="Kim D."/>
            <person name="Ryu S."/>
            <person name="Kim W."/>
        </authorList>
    </citation>
    <scope>NUCLEOTIDE SEQUENCE [LARGE SCALE GENOMIC DNA]</scope>
    <source>
        <tissue evidence="3">Muscle</tissue>
    </source>
</reference>
<feature type="transmembrane region" description="Helical" evidence="2">
    <location>
        <begin position="12"/>
        <end position="33"/>
    </location>
</feature>
<keyword evidence="1" id="KW-0503">Monooxygenase</keyword>
<sequence length="115" mass="12467">MSSVYAWDAGLVGAWLPTFLLVLFGILLFRSVFGGRPKNFPPGMMILPVVGSLLSMPFGPSVKMLRGLRKKYGDIASFGIFSTSALLIFLTDQLDTIVATHNCQNRRGITGSPTT</sequence>
<dbReference type="Proteomes" id="UP000324222">
    <property type="component" value="Unassembled WGS sequence"/>
</dbReference>
<dbReference type="GO" id="GO:0005506">
    <property type="term" value="F:iron ion binding"/>
    <property type="evidence" value="ECO:0007669"/>
    <property type="project" value="InterPro"/>
</dbReference>
<keyword evidence="2" id="KW-0812">Transmembrane</keyword>
<proteinExistence type="predicted"/>
<protein>
    <submittedName>
        <fullName evidence="3">Cytochrome P450 2J6</fullName>
    </submittedName>
</protein>
<evidence type="ECO:0000256" key="1">
    <source>
        <dbReference type="ARBA" id="ARBA00023033"/>
    </source>
</evidence>
<gene>
    <name evidence="3" type="primary">Cyp2j6_1</name>
    <name evidence="3" type="ORF">E2C01_042946</name>
</gene>
<name>A0A5B7FNX3_PORTR</name>
<accession>A0A5B7FNX3</accession>
<keyword evidence="4" id="KW-1185">Reference proteome</keyword>
<organism evidence="3 4">
    <name type="scientific">Portunus trituberculatus</name>
    <name type="common">Swimming crab</name>
    <name type="synonym">Neptunus trituberculatus</name>
    <dbReference type="NCBI Taxonomy" id="210409"/>
    <lineage>
        <taxon>Eukaryota</taxon>
        <taxon>Metazoa</taxon>
        <taxon>Ecdysozoa</taxon>
        <taxon>Arthropoda</taxon>
        <taxon>Crustacea</taxon>
        <taxon>Multicrustacea</taxon>
        <taxon>Malacostraca</taxon>
        <taxon>Eumalacostraca</taxon>
        <taxon>Eucarida</taxon>
        <taxon>Decapoda</taxon>
        <taxon>Pleocyemata</taxon>
        <taxon>Brachyura</taxon>
        <taxon>Eubrachyura</taxon>
        <taxon>Portunoidea</taxon>
        <taxon>Portunidae</taxon>
        <taxon>Portuninae</taxon>
        <taxon>Portunus</taxon>
    </lineage>
</organism>
<keyword evidence="1" id="KW-0560">Oxidoreductase</keyword>
<dbReference type="InterPro" id="IPR036396">
    <property type="entry name" value="Cyt_P450_sf"/>
</dbReference>
<dbReference type="AlphaFoldDB" id="A0A5B7FNX3"/>
<feature type="transmembrane region" description="Helical" evidence="2">
    <location>
        <begin position="45"/>
        <end position="65"/>
    </location>
</feature>